<dbReference type="OrthoDB" id="7860528at2759"/>
<dbReference type="Proteomes" id="UP000295192">
    <property type="component" value="Unassembled WGS sequence"/>
</dbReference>
<comment type="caution">
    <text evidence="2">The sequence shown here is derived from an EMBL/GenBank/DDBJ whole genome shotgun (WGS) entry which is preliminary data.</text>
</comment>
<evidence type="ECO:0000313" key="3">
    <source>
        <dbReference type="Proteomes" id="UP000295192"/>
    </source>
</evidence>
<accession>A0A484BB58</accession>
<proteinExistence type="predicted"/>
<protein>
    <submittedName>
        <fullName evidence="2">Uncharacterized protein</fullName>
    </submittedName>
</protein>
<feature type="region of interest" description="Disordered" evidence="1">
    <location>
        <begin position="1"/>
        <end position="51"/>
    </location>
</feature>
<reference evidence="2 3" key="1">
    <citation type="journal article" date="2019" name="J. Hered.">
        <title>An Improved Genome Assembly for Drosophila navojoa, the Basal Species in the mojavensis Cluster.</title>
        <authorList>
            <person name="Vanderlinde T."/>
            <person name="Dupim E.G."/>
            <person name="Nazario-Yepiz N.O."/>
            <person name="Carvalho A.B."/>
        </authorList>
    </citation>
    <scope>NUCLEOTIDE SEQUENCE [LARGE SCALE GENOMIC DNA]</scope>
    <source>
        <strain evidence="2">Navoj_Jal97</strain>
        <tissue evidence="2">Whole organism</tissue>
    </source>
</reference>
<organism evidence="2 3">
    <name type="scientific">Drosophila navojoa</name>
    <name type="common">Fruit fly</name>
    <dbReference type="NCBI Taxonomy" id="7232"/>
    <lineage>
        <taxon>Eukaryota</taxon>
        <taxon>Metazoa</taxon>
        <taxon>Ecdysozoa</taxon>
        <taxon>Arthropoda</taxon>
        <taxon>Hexapoda</taxon>
        <taxon>Insecta</taxon>
        <taxon>Pterygota</taxon>
        <taxon>Neoptera</taxon>
        <taxon>Endopterygota</taxon>
        <taxon>Diptera</taxon>
        <taxon>Brachycera</taxon>
        <taxon>Muscomorpha</taxon>
        <taxon>Ephydroidea</taxon>
        <taxon>Drosophilidae</taxon>
        <taxon>Drosophila</taxon>
    </lineage>
</organism>
<keyword evidence="3" id="KW-1185">Reference proteome</keyword>
<feature type="region of interest" description="Disordered" evidence="1">
    <location>
        <begin position="67"/>
        <end position="95"/>
    </location>
</feature>
<name>A0A484BB58_DRONA</name>
<gene>
    <name evidence="2" type="ORF">AWZ03_007578</name>
</gene>
<evidence type="ECO:0000256" key="1">
    <source>
        <dbReference type="SAM" id="MobiDB-lite"/>
    </source>
</evidence>
<dbReference type="EMBL" id="LSRL02000067">
    <property type="protein sequence ID" value="TDG45978.1"/>
    <property type="molecule type" value="Genomic_DNA"/>
</dbReference>
<sequence>MQRQHGSVPAAVHKKSRLPAGGSLHRCPGNDDVPRQQHANATQHLPDCGRRPTCIVFDEVDPIAVQDESCAPRSRPAVQHSGTQTEPSDDSKKRKVTIVETKQPEPREVLVHHHDPSTSKLIRSDVLPHERNEIKKPLSEYYYTSAGISRPSEAPVSTSTNRQPSVRSGYKVRNFIQTRDDPADNKSEPVASKQSAVKAVRFEDRSLFNLNKQNIVEGERTHTTPEKYLKHPTIVVPSEKKGNEQDERNHRPTNIVVGHTDHREVDKYYSCESISKMDGQFGRIKHQVDRLEVGVNELHANIALLKSKELGPTVGHVRCDPEVKNSRDLIVLYNEDGSNACGQSETDWKVYRIPKTAKHSTPASHHSTIDCVANSLGEPVKPSTDCRHHSIAEKSKYHTADRSLDPRIFTECKEHHDGCSFLIKPCNTPPKSCRGCDCKCCEPPIQLRRQSSNVCRNCSNRKQPVAHDLVCELKKLIGHRSPKDIQFSILLRADNVYHISVQLKASHQVLGCLLATNAAVQEAVNRGFFDDIRTYCAVDVRNTIAPIGRPLGIPFELMPRSSPRDKAGSEAEDAGESVIKLDSRTQEFITKVLGVPADRVAINLSSNKEPFSRLLIHKNVG</sequence>
<dbReference type="AlphaFoldDB" id="A0A484BB58"/>
<dbReference type="OMA" id="FFDDIRT"/>
<evidence type="ECO:0000313" key="2">
    <source>
        <dbReference type="EMBL" id="TDG45978.1"/>
    </source>
</evidence>